<dbReference type="GO" id="GO:0003700">
    <property type="term" value="F:DNA-binding transcription factor activity"/>
    <property type="evidence" value="ECO:0007669"/>
    <property type="project" value="InterPro"/>
</dbReference>
<dbReference type="SMART" id="SM00422">
    <property type="entry name" value="HTH_MERR"/>
    <property type="match status" value="1"/>
</dbReference>
<evidence type="ECO:0000313" key="3">
    <source>
        <dbReference type="EMBL" id="MCP3426369.1"/>
    </source>
</evidence>
<accession>A0A9X2KJ01</accession>
<proteinExistence type="predicted"/>
<protein>
    <submittedName>
        <fullName evidence="3">MerR family transcriptional regulator</fullName>
    </submittedName>
</protein>
<organism evidence="3 4">
    <name type="scientific">Rothia santali</name>
    <dbReference type="NCBI Taxonomy" id="2949643"/>
    <lineage>
        <taxon>Bacteria</taxon>
        <taxon>Bacillati</taxon>
        <taxon>Actinomycetota</taxon>
        <taxon>Actinomycetes</taxon>
        <taxon>Micrococcales</taxon>
        <taxon>Micrococcaceae</taxon>
        <taxon>Rothia</taxon>
    </lineage>
</organism>
<dbReference type="AlphaFoldDB" id="A0A9X2KJ01"/>
<name>A0A9X2KJ01_9MICC</name>
<feature type="domain" description="HTH merR-type" evidence="2">
    <location>
        <begin position="2"/>
        <end position="71"/>
    </location>
</feature>
<reference evidence="3" key="1">
    <citation type="submission" date="2022-06" db="EMBL/GenBank/DDBJ databases">
        <title>Rothia sp. isolated from sandalwood seedling.</title>
        <authorList>
            <person name="Tuikhar N."/>
            <person name="Kirdat K."/>
            <person name="Thorat V."/>
            <person name="Swetha P."/>
            <person name="Padma S."/>
            <person name="Sundararaj R."/>
            <person name="Yadav A."/>
        </authorList>
    </citation>
    <scope>NUCLEOTIDE SEQUENCE</scope>
    <source>
        <strain evidence="3">AR01</strain>
    </source>
</reference>
<dbReference type="RefSeq" id="WP_254166980.1">
    <property type="nucleotide sequence ID" value="NZ_JANAFB010000024.1"/>
</dbReference>
<dbReference type="InterPro" id="IPR047057">
    <property type="entry name" value="MerR_fam"/>
</dbReference>
<dbReference type="InterPro" id="IPR009061">
    <property type="entry name" value="DNA-bd_dom_put_sf"/>
</dbReference>
<dbReference type="SUPFAM" id="SSF46955">
    <property type="entry name" value="Putative DNA-binding domain"/>
    <property type="match status" value="1"/>
</dbReference>
<dbReference type="PROSITE" id="PS50937">
    <property type="entry name" value="HTH_MERR_2"/>
    <property type="match status" value="1"/>
</dbReference>
<dbReference type="PANTHER" id="PTHR30204">
    <property type="entry name" value="REDOX-CYCLING DRUG-SENSING TRANSCRIPTIONAL ACTIVATOR SOXR"/>
    <property type="match status" value="1"/>
</dbReference>
<sequence length="238" mass="26480">MAWSTRQLADLAGTTVKAIRHYHATDVLEEPARAANGYKQYGTAHLVRLLQIRQLRDLGMSTAEIRSTIDSDDAFFDTVRALDTRLAASIEHQRRIRADLAELLAHRTGPDVPVGFESIAGGLTRADRAVIAISALLYDEQGMRDLREIAEHHQDADVAFNELPADAGADVIHRVAAQLAPVMRRIHESHPSTLNPPRPRNVREREAMRALYQSLPDLYNAAQIEVLGQAYRLARDAP</sequence>
<dbReference type="InterPro" id="IPR000551">
    <property type="entry name" value="MerR-type_HTH_dom"/>
</dbReference>
<evidence type="ECO:0000259" key="2">
    <source>
        <dbReference type="PROSITE" id="PS50937"/>
    </source>
</evidence>
<evidence type="ECO:0000256" key="1">
    <source>
        <dbReference type="ARBA" id="ARBA00023125"/>
    </source>
</evidence>
<evidence type="ECO:0000313" key="4">
    <source>
        <dbReference type="Proteomes" id="UP001139502"/>
    </source>
</evidence>
<dbReference type="Gene3D" id="1.10.1660.10">
    <property type="match status" value="1"/>
</dbReference>
<dbReference type="GO" id="GO:0003677">
    <property type="term" value="F:DNA binding"/>
    <property type="evidence" value="ECO:0007669"/>
    <property type="project" value="UniProtKB-KW"/>
</dbReference>
<dbReference type="Proteomes" id="UP001139502">
    <property type="component" value="Unassembled WGS sequence"/>
</dbReference>
<dbReference type="PANTHER" id="PTHR30204:SF93">
    <property type="entry name" value="HTH MERR-TYPE DOMAIN-CONTAINING PROTEIN"/>
    <property type="match status" value="1"/>
</dbReference>
<dbReference type="EMBL" id="JANAFB010000024">
    <property type="protein sequence ID" value="MCP3426369.1"/>
    <property type="molecule type" value="Genomic_DNA"/>
</dbReference>
<comment type="caution">
    <text evidence="3">The sequence shown here is derived from an EMBL/GenBank/DDBJ whole genome shotgun (WGS) entry which is preliminary data.</text>
</comment>
<keyword evidence="1" id="KW-0238">DNA-binding</keyword>
<keyword evidence="4" id="KW-1185">Reference proteome</keyword>
<dbReference type="Pfam" id="PF13411">
    <property type="entry name" value="MerR_1"/>
    <property type="match status" value="1"/>
</dbReference>
<gene>
    <name evidence="3" type="ORF">NBM05_10240</name>
</gene>